<feature type="region of interest" description="Disordered" evidence="1">
    <location>
        <begin position="1"/>
        <end position="47"/>
    </location>
</feature>
<proteinExistence type="predicted"/>
<dbReference type="OMA" id="VEKPWEF"/>
<feature type="transmembrane region" description="Helical" evidence="2">
    <location>
        <begin position="786"/>
        <end position="809"/>
    </location>
</feature>
<dbReference type="KEGG" id="bvg:104888095"/>
<feature type="region of interest" description="Disordered" evidence="1">
    <location>
        <begin position="89"/>
        <end position="116"/>
    </location>
</feature>
<organism evidence="3 4">
    <name type="scientific">Beta vulgaris subsp. vulgaris</name>
    <name type="common">Beet</name>
    <dbReference type="NCBI Taxonomy" id="3555"/>
    <lineage>
        <taxon>Eukaryota</taxon>
        <taxon>Viridiplantae</taxon>
        <taxon>Streptophyta</taxon>
        <taxon>Embryophyta</taxon>
        <taxon>Tracheophyta</taxon>
        <taxon>Spermatophyta</taxon>
        <taxon>Magnoliopsida</taxon>
        <taxon>eudicotyledons</taxon>
        <taxon>Gunneridae</taxon>
        <taxon>Pentapetalae</taxon>
        <taxon>Caryophyllales</taxon>
        <taxon>Chenopodiaceae</taxon>
        <taxon>Betoideae</taxon>
        <taxon>Beta</taxon>
    </lineage>
</organism>
<feature type="region of interest" description="Disordered" evidence="1">
    <location>
        <begin position="372"/>
        <end position="447"/>
    </location>
</feature>
<dbReference type="ExpressionAtlas" id="A0A0J8FKH4">
    <property type="expression patterns" value="baseline"/>
</dbReference>
<feature type="compositionally biased region" description="Polar residues" evidence="1">
    <location>
        <begin position="106"/>
        <end position="116"/>
    </location>
</feature>
<dbReference type="PANTHER" id="PTHR38937">
    <property type="entry name" value="MEMBRANE PROTEIN OF ER BODY-LIKE PROTEIN"/>
    <property type="match status" value="1"/>
</dbReference>
<keyword evidence="2" id="KW-0472">Membrane</keyword>
<feature type="region of interest" description="Disordered" evidence="1">
    <location>
        <begin position="463"/>
        <end position="581"/>
    </location>
</feature>
<evidence type="ECO:0000313" key="4">
    <source>
        <dbReference type="Proteomes" id="UP000035740"/>
    </source>
</evidence>
<evidence type="ECO:0000313" key="3">
    <source>
        <dbReference type="EMBL" id="KMT16416.1"/>
    </source>
</evidence>
<feature type="compositionally biased region" description="Acidic residues" evidence="1">
    <location>
        <begin position="276"/>
        <end position="285"/>
    </location>
</feature>
<feature type="compositionally biased region" description="Low complexity" evidence="1">
    <location>
        <begin position="35"/>
        <end position="47"/>
    </location>
</feature>
<sequence length="952" mass="103549">MEVPYEREDEELIGADLQTRRRRFESQQPIKSHNSTSSDSSTLTSDSSFEYSASMDNNNTTIIVTNGENHNIIEGKFVAEEDTVEVLSEVDEEEPNNRENNDINVAQNGDSNEFNVKQNGDGVVEYSSPDINGGDEEMDTGLNTSSFSKSPEIAVGLKYVESLLDEGSNDVNDTPFETYNTENIVNKTLIVNGQNEIVETGHTQEVEPEVEPEVEEFDVERVIQNQETHDFFCPNCHSCITKRVILKRRKRKIQDISKDESVAKEDGILTPMNPDEVPEIDEREPENELSRDEIGPDARLDAISCFSCFSIFVPKGDGFLCWRFKPKPAVLLQPGDASTESTDPVETEIDGGRGTTFPLWILTCCQPYHTEKPVPKPEPRLPPISDDGAAVPPLDSELSSPPSHDTPIPHKGQPTIILDDTDLPPSTGPAEDILLAPEPLPPVTSEGGKDFPLWFLTCCQPSDKVKPEQSTATEVPTHETNSPSAPSDDIPVLPTQSPAVLESVSKDPLTPIDPSDEIKLPLKQKVPEISDEGPKVPPHESERPPPPSQNISVSTAQSFKTPTYDADVPVPPEHKPLVTPGAVAETGFPLWFLTCCQPSMDESRSKPPKEPGTGAVHHEREPPAAPSDDIQVPLMPQPPVKAEPGQLLSTKPISPINPGDDILSPPEPEAPRTPPNEEVIVPLPDATKLQPSVTQRDPSESQPSLDVIVPISDEPMPQPSVTHPDASGSGPSLGIKQSLLEHPLELPRPGVSGLDIIKAIVYGGLLECITSLSVITSAAGGDATTLNIVALGLANVFGGLIVLLHSLRVLKHEQATERYEDQLGRPGHYVLHAIVAILSYLVFGLLSPVIYGFSFRKSDNKDYKLATLAAASLACITILSIAKAYVRRPPKSYLKTIFYYVVMGFMVSGVGYVAGDLINMLLKKLGVFDPKAPLTMMPVLEAGAMKGPWSSY</sequence>
<feature type="region of interest" description="Disordered" evidence="1">
    <location>
        <begin position="268"/>
        <end position="292"/>
    </location>
</feature>
<feature type="compositionally biased region" description="Low complexity" evidence="1">
    <location>
        <begin position="392"/>
        <end position="403"/>
    </location>
</feature>
<dbReference type="EMBL" id="KQ090056">
    <property type="protein sequence ID" value="KMT16416.1"/>
    <property type="molecule type" value="Genomic_DNA"/>
</dbReference>
<feature type="compositionally biased region" description="Polar residues" evidence="1">
    <location>
        <begin position="468"/>
        <end position="485"/>
    </location>
</feature>
<evidence type="ECO:0008006" key="5">
    <source>
        <dbReference type="Google" id="ProtNLM"/>
    </source>
</evidence>
<dbReference type="Proteomes" id="UP000035740">
    <property type="component" value="Chromosome 3"/>
</dbReference>
<keyword evidence="4" id="KW-1185">Reference proteome</keyword>
<evidence type="ECO:0000256" key="2">
    <source>
        <dbReference type="SAM" id="Phobius"/>
    </source>
</evidence>
<protein>
    <recommendedName>
        <fullName evidence="5">Membrane protein of ER body-like protein</fullName>
    </recommendedName>
</protein>
<reference evidence="3 4" key="1">
    <citation type="journal article" date="2014" name="Nature">
        <title>The genome of the recently domesticated crop plant sugar beet (Beta vulgaris).</title>
        <authorList>
            <person name="Dohm J.C."/>
            <person name="Minoche A.E."/>
            <person name="Holtgrawe D."/>
            <person name="Capella-Gutierrez S."/>
            <person name="Zakrzewski F."/>
            <person name="Tafer H."/>
            <person name="Rupp O."/>
            <person name="Sorensen T.R."/>
            <person name="Stracke R."/>
            <person name="Reinhardt R."/>
            <person name="Goesmann A."/>
            <person name="Kraft T."/>
            <person name="Schulz B."/>
            <person name="Stadler P.F."/>
            <person name="Schmidt T."/>
            <person name="Gabaldon T."/>
            <person name="Lehrach H."/>
            <person name="Weisshaar B."/>
            <person name="Himmelbauer H."/>
        </authorList>
    </citation>
    <scope>NUCLEOTIDE SEQUENCE [LARGE SCALE GENOMIC DNA]</scope>
    <source>
        <tissue evidence="3">Taproot</tissue>
    </source>
</reference>
<dbReference type="eggNOG" id="ENOG502QQ85">
    <property type="taxonomic scope" value="Eukaryota"/>
</dbReference>
<feature type="transmembrane region" description="Helical" evidence="2">
    <location>
        <begin position="865"/>
        <end position="885"/>
    </location>
</feature>
<feature type="compositionally biased region" description="Basic and acidic residues" evidence="1">
    <location>
        <begin position="516"/>
        <end position="543"/>
    </location>
</feature>
<accession>A0A0J8FKH4</accession>
<name>A0A0J8FKH4_BETVV</name>
<feature type="transmembrane region" description="Helical" evidence="2">
    <location>
        <begin position="829"/>
        <end position="853"/>
    </location>
</feature>
<dbReference type="OrthoDB" id="1924921at2759"/>
<dbReference type="Gramene" id="KMT16416">
    <property type="protein sequence ID" value="KMT16416"/>
    <property type="gene ID" value="BVRB_3g050440"/>
</dbReference>
<feature type="compositionally biased region" description="Pro residues" evidence="1">
    <location>
        <begin position="665"/>
        <end position="674"/>
    </location>
</feature>
<feature type="compositionally biased region" description="Polar residues" evidence="1">
    <location>
        <begin position="549"/>
        <end position="561"/>
    </location>
</feature>
<dbReference type="InterPro" id="IPR052843">
    <property type="entry name" value="ER_body_metal_sequester"/>
</dbReference>
<feature type="region of interest" description="Disordered" evidence="1">
    <location>
        <begin position="598"/>
        <end position="682"/>
    </location>
</feature>
<dbReference type="PANTHER" id="PTHR38937:SF2">
    <property type="entry name" value="MEMBRANE PROTEIN OF ER BODY-LIKE PROTEIN ISOFORM X1"/>
    <property type="match status" value="1"/>
</dbReference>
<feature type="region of interest" description="Disordered" evidence="1">
    <location>
        <begin position="711"/>
        <end position="731"/>
    </location>
</feature>
<keyword evidence="2" id="KW-0812">Transmembrane</keyword>
<evidence type="ECO:0000256" key="1">
    <source>
        <dbReference type="SAM" id="MobiDB-lite"/>
    </source>
</evidence>
<gene>
    <name evidence="3" type="ORF">BVRB_3g050440</name>
</gene>
<feature type="transmembrane region" description="Helical" evidence="2">
    <location>
        <begin position="897"/>
        <end position="915"/>
    </location>
</feature>
<keyword evidence="2" id="KW-1133">Transmembrane helix</keyword>
<dbReference type="AlphaFoldDB" id="A0A0J8FKH4"/>